<name>D3F590_CONWI</name>
<reference evidence="3 4" key="1">
    <citation type="journal article" date="2010" name="Stand. Genomic Sci.">
        <title>Complete genome sequence of Conexibacter woesei type strain (ID131577).</title>
        <authorList>
            <person name="Pukall R."/>
            <person name="Lapidus A."/>
            <person name="Glavina Del Rio T."/>
            <person name="Copeland A."/>
            <person name="Tice H."/>
            <person name="Cheng J.-F."/>
            <person name="Lucas S."/>
            <person name="Chen F."/>
            <person name="Nolan M."/>
            <person name="Bruce D."/>
            <person name="Goodwin L."/>
            <person name="Pitluck S."/>
            <person name="Mavromatis K."/>
            <person name="Ivanova N."/>
            <person name="Ovchinnikova G."/>
            <person name="Pati A."/>
            <person name="Chen A."/>
            <person name="Palaniappan K."/>
            <person name="Land M."/>
            <person name="Hauser L."/>
            <person name="Chang Y.-J."/>
            <person name="Jeffries C.D."/>
            <person name="Chain P."/>
            <person name="Meincke L."/>
            <person name="Sims D."/>
            <person name="Brettin T."/>
            <person name="Detter J.C."/>
            <person name="Rohde M."/>
            <person name="Goeker M."/>
            <person name="Bristow J."/>
            <person name="Eisen J.A."/>
            <person name="Markowitz V."/>
            <person name="Kyrpides N.C."/>
            <person name="Klenk H.-P."/>
            <person name="Hugenholtz P."/>
        </authorList>
    </citation>
    <scope>NUCLEOTIDE SEQUENCE [LARGE SCALE GENOMIC DNA]</scope>
    <source>
        <strain evidence="4">DSM 14684 / CIP 108061 / JCM 11494 / NBRC 100937 / ID131577</strain>
    </source>
</reference>
<reference evidence="4" key="2">
    <citation type="submission" date="2010-01" db="EMBL/GenBank/DDBJ databases">
        <title>The complete genome of Conexibacter woesei DSM 14684.</title>
        <authorList>
            <consortium name="US DOE Joint Genome Institute (JGI-PGF)"/>
            <person name="Lucas S."/>
            <person name="Copeland A."/>
            <person name="Lapidus A."/>
            <person name="Glavina del Rio T."/>
            <person name="Dalin E."/>
            <person name="Tice H."/>
            <person name="Bruce D."/>
            <person name="Goodwin L."/>
            <person name="Pitluck S."/>
            <person name="Kyrpides N."/>
            <person name="Mavromatis K."/>
            <person name="Ivanova N."/>
            <person name="Mikhailova N."/>
            <person name="Chertkov O."/>
            <person name="Brettin T."/>
            <person name="Detter J.C."/>
            <person name="Han C."/>
            <person name="Larimer F."/>
            <person name="Land M."/>
            <person name="Hauser L."/>
            <person name="Markowitz V."/>
            <person name="Cheng J.-F."/>
            <person name="Hugenholtz P."/>
            <person name="Woyke T."/>
            <person name="Wu D."/>
            <person name="Pukall R."/>
            <person name="Steenblock K."/>
            <person name="Schneider S."/>
            <person name="Klenk H.-P."/>
            <person name="Eisen J.A."/>
        </authorList>
    </citation>
    <scope>NUCLEOTIDE SEQUENCE [LARGE SCALE GENOMIC DNA]</scope>
    <source>
        <strain evidence="4">DSM 14684 / CIP 108061 / JCM 11494 / NBRC 100937 / ID131577</strain>
    </source>
</reference>
<keyword evidence="4" id="KW-1185">Reference proteome</keyword>
<dbReference type="GO" id="GO:0005829">
    <property type="term" value="C:cytosol"/>
    <property type="evidence" value="ECO:0007669"/>
    <property type="project" value="TreeGrafter"/>
</dbReference>
<proteinExistence type="predicted"/>
<dbReference type="PANTHER" id="PTHR11365">
    <property type="entry name" value="5-OXOPROLINASE RELATED"/>
    <property type="match status" value="1"/>
</dbReference>
<dbReference type="GO" id="GO:0017168">
    <property type="term" value="F:5-oxoprolinase (ATP-hydrolyzing) activity"/>
    <property type="evidence" value="ECO:0007669"/>
    <property type="project" value="TreeGrafter"/>
</dbReference>
<feature type="region of interest" description="Disordered" evidence="1">
    <location>
        <begin position="577"/>
        <end position="599"/>
    </location>
</feature>
<dbReference type="HOGENOM" id="CLU_020413_1_0_11"/>
<feature type="domain" description="Hydantoinase B/oxoprolinase" evidence="2">
    <location>
        <begin position="3"/>
        <end position="537"/>
    </location>
</feature>
<dbReference type="InterPro" id="IPR045079">
    <property type="entry name" value="Oxoprolinase-like"/>
</dbReference>
<evidence type="ECO:0000259" key="2">
    <source>
        <dbReference type="Pfam" id="PF02538"/>
    </source>
</evidence>
<evidence type="ECO:0000313" key="4">
    <source>
        <dbReference type="Proteomes" id="UP000008229"/>
    </source>
</evidence>
<sequence length="626" mass="68493">MSDPITAEIIRSYIDTSAEQLYETICRTSPNPQVNEGKDCGGGIYSYDGTTAKLVGRAGIIAHSFALTTSCQVGLDFFRGDLHPGDVLLIGDPYHGGSHCGCWTVVVPIFFGGRPRFLAAARLHVMDQGAPTPNLNYYCRDIWQEGLRLSPLKLYERGERRREVWDWITANNRVPIAVEGDIEAMLGACQIGERAMRELVDRHGLETVEDAVEWTFGYSERKFRDQLRRWPDGEYTADSYADGDWADHSDLRIQVAVTIDDDRMTVDFAGSDEQTDGLINSARPNTIAYVCIVLSALCPDIPVNAGFFEPLTIHLPEGTIVHPTAPTPTMTGTVTAGCQIASAVMKACEQFAPERVGSASIDITGPLVYGTDEREHRFQSISSRNPRFFMFVDISMVSMSSSAAYEQDGWGMWATPFSVASPVNVEFSEIQSPTLYRQTELSTDSAAPGQWRGTPALAIRRVDRGASDVKAMLLAQSLVHPLPGWVGGYEGAGNFIVVNEGEPDEMIAGELGIAHVAYDPAKTIFAQSGGGGGWGDPLDRDPAAVLDDVLDEYVSLDGAKSDYGVVVDAATRTVDAEATERERAARKREPGPRKRRGIGREWTIERAGIEARVDRVDRLRDAASAR</sequence>
<protein>
    <submittedName>
        <fullName evidence="3">Hydantoinase B/oxoprolinase</fullName>
    </submittedName>
</protein>
<dbReference type="PANTHER" id="PTHR11365:SF23">
    <property type="entry name" value="HYPOTHETICAL 5-OXOPROLINASE (EUROFUNG)-RELATED"/>
    <property type="match status" value="1"/>
</dbReference>
<dbReference type="STRING" id="469383.Cwoe_2132"/>
<dbReference type="GO" id="GO:0006749">
    <property type="term" value="P:glutathione metabolic process"/>
    <property type="evidence" value="ECO:0007669"/>
    <property type="project" value="TreeGrafter"/>
</dbReference>
<dbReference type="EMBL" id="CP001854">
    <property type="protein sequence ID" value="ADB50557.1"/>
    <property type="molecule type" value="Genomic_DNA"/>
</dbReference>
<dbReference type="eggNOG" id="COG0146">
    <property type="taxonomic scope" value="Bacteria"/>
</dbReference>
<dbReference type="RefSeq" id="WP_012933608.1">
    <property type="nucleotide sequence ID" value="NC_013739.1"/>
</dbReference>
<dbReference type="KEGG" id="cwo:Cwoe_2132"/>
<evidence type="ECO:0000256" key="1">
    <source>
        <dbReference type="SAM" id="MobiDB-lite"/>
    </source>
</evidence>
<accession>D3F590</accession>
<dbReference type="AlphaFoldDB" id="D3F590"/>
<evidence type="ECO:0000313" key="3">
    <source>
        <dbReference type="EMBL" id="ADB50557.1"/>
    </source>
</evidence>
<organism evidence="3 4">
    <name type="scientific">Conexibacter woesei (strain DSM 14684 / CCUG 47730 / CIP 108061 / JCM 11494 / NBRC 100937 / ID131577)</name>
    <dbReference type="NCBI Taxonomy" id="469383"/>
    <lineage>
        <taxon>Bacteria</taxon>
        <taxon>Bacillati</taxon>
        <taxon>Actinomycetota</taxon>
        <taxon>Thermoleophilia</taxon>
        <taxon>Solirubrobacterales</taxon>
        <taxon>Conexibacteraceae</taxon>
        <taxon>Conexibacter</taxon>
    </lineage>
</organism>
<dbReference type="InterPro" id="IPR003692">
    <property type="entry name" value="Hydantoinase_B"/>
</dbReference>
<dbReference type="Pfam" id="PF02538">
    <property type="entry name" value="Hydantoinase_B"/>
    <property type="match status" value="1"/>
</dbReference>
<dbReference type="Proteomes" id="UP000008229">
    <property type="component" value="Chromosome"/>
</dbReference>
<dbReference type="OrthoDB" id="102473at2"/>
<gene>
    <name evidence="3" type="ordered locus">Cwoe_2132</name>
</gene>